<keyword evidence="6" id="KW-0732">Signal</keyword>
<evidence type="ECO:0000256" key="6">
    <source>
        <dbReference type="SAM" id="SignalP"/>
    </source>
</evidence>
<evidence type="ECO:0000256" key="1">
    <source>
        <dbReference type="ARBA" id="ARBA00001947"/>
    </source>
</evidence>
<dbReference type="InterPro" id="IPR017150">
    <property type="entry name" value="Pept_M20_glutamate_carboxypep"/>
</dbReference>
<dbReference type="PROSITE" id="PS00758">
    <property type="entry name" value="ARGE_DAPE_CPG2_1"/>
    <property type="match status" value="1"/>
</dbReference>
<evidence type="ECO:0000256" key="4">
    <source>
        <dbReference type="ARBA" id="ARBA00022833"/>
    </source>
</evidence>
<dbReference type="GO" id="GO:0016787">
    <property type="term" value="F:hydrolase activity"/>
    <property type="evidence" value="ECO:0007669"/>
    <property type="project" value="UniProtKB-KW"/>
</dbReference>
<name>A0A934PWX6_9BURK</name>
<keyword evidence="4" id="KW-0862">Zinc</keyword>
<dbReference type="Gene3D" id="3.40.630.10">
    <property type="entry name" value="Zn peptidases"/>
    <property type="match status" value="1"/>
</dbReference>
<dbReference type="SUPFAM" id="SSF53187">
    <property type="entry name" value="Zn-dependent exopeptidases"/>
    <property type="match status" value="1"/>
</dbReference>
<dbReference type="InterPro" id="IPR002933">
    <property type="entry name" value="Peptidase_M20"/>
</dbReference>
<dbReference type="InterPro" id="IPR011650">
    <property type="entry name" value="Peptidase_M20_dimer"/>
</dbReference>
<dbReference type="Pfam" id="PF01546">
    <property type="entry name" value="Peptidase_M20"/>
    <property type="match status" value="1"/>
</dbReference>
<dbReference type="SUPFAM" id="SSF55031">
    <property type="entry name" value="Bacterial exopeptidase dimerisation domain"/>
    <property type="match status" value="1"/>
</dbReference>
<dbReference type="Gene3D" id="3.30.70.360">
    <property type="match status" value="1"/>
</dbReference>
<dbReference type="NCBIfam" id="NF004788">
    <property type="entry name" value="PRK06133.1"/>
    <property type="match status" value="1"/>
</dbReference>
<evidence type="ECO:0000313" key="8">
    <source>
        <dbReference type="EMBL" id="MBK0391999.1"/>
    </source>
</evidence>
<comment type="cofactor">
    <cofactor evidence="1">
        <name>Zn(2+)</name>
        <dbReference type="ChEBI" id="CHEBI:29105"/>
    </cofactor>
</comment>
<dbReference type="InterPro" id="IPR050072">
    <property type="entry name" value="Peptidase_M20A"/>
</dbReference>
<dbReference type="InterPro" id="IPR001261">
    <property type="entry name" value="ArgE/DapE_CS"/>
</dbReference>
<dbReference type="AlphaFoldDB" id="A0A934PWX6"/>
<dbReference type="GO" id="GO:0046872">
    <property type="term" value="F:metal ion binding"/>
    <property type="evidence" value="ECO:0007669"/>
    <property type="project" value="UniProtKB-KW"/>
</dbReference>
<dbReference type="PANTHER" id="PTHR43808:SF10">
    <property type="entry name" value="BLL3749 PROTEIN"/>
    <property type="match status" value="1"/>
</dbReference>
<evidence type="ECO:0000256" key="5">
    <source>
        <dbReference type="PIRSR" id="PIRSR037238-1"/>
    </source>
</evidence>
<dbReference type="CDD" id="cd03885">
    <property type="entry name" value="M20_CPDG2"/>
    <property type="match status" value="1"/>
</dbReference>
<proteinExistence type="predicted"/>
<sequence>MRLTPLALLLAASFLASAPATAAQRDDRIAALATQHKQPFLDDLRDFVNIESGSRDREGLDKLSDLIAGKFRALGAQVELIEPGSPASPDVYKMGDTPDKLGRMVRATFKGTGKGKVMLIAHMDTVYLKGMLAKQPFRIEGDKAYGLGIADDKQGVAVILHVMTMLKDLGFKDYDTVTVLVNGDEEISSPGSRAMFQKLAAEHDFVLSHEGTSIKEDKLSLATAGIGSFNLRVKGKASHAGAAPEQGINALYELSHQVLQLRDLSDPSTGLKMNWTISQSGTNRNVIPADATATADVRVIKIADFDRIEKTVQERVKKQLVPDAKVEIQFERRRPPLEANPGSLALAKHAQAVYGELGRKLAADDQVSGGGTDAAFAGIPGKAGVVERFGLQGFGAHSNDAEYVLIDSIEPRLYLVTRLVMDIGKGVLKR</sequence>
<reference evidence="8" key="1">
    <citation type="submission" date="2020-12" db="EMBL/GenBank/DDBJ databases">
        <title>Ramlibacter sp. nov., isolated from a freshwater alga, Cryptomonas.</title>
        <authorList>
            <person name="Kim H.M."/>
            <person name="Jeon C.O."/>
        </authorList>
    </citation>
    <scope>NUCLEOTIDE SEQUENCE</scope>
    <source>
        <strain evidence="8">CrO1</strain>
    </source>
</reference>
<dbReference type="Proteomes" id="UP000617041">
    <property type="component" value="Unassembled WGS sequence"/>
</dbReference>
<dbReference type="RefSeq" id="WP_200786961.1">
    <property type="nucleotide sequence ID" value="NZ_JAEDAO010000001.1"/>
</dbReference>
<accession>A0A934PWX6</accession>
<feature type="signal peptide" evidence="6">
    <location>
        <begin position="1"/>
        <end position="22"/>
    </location>
</feature>
<dbReference type="PANTHER" id="PTHR43808">
    <property type="entry name" value="ACETYLORNITHINE DEACETYLASE"/>
    <property type="match status" value="1"/>
</dbReference>
<feature type="domain" description="Peptidase M20 dimerisation" evidence="7">
    <location>
        <begin position="222"/>
        <end position="323"/>
    </location>
</feature>
<organism evidence="8 9">
    <name type="scientific">Ramlibacter algicola</name>
    <dbReference type="NCBI Taxonomy" id="2795217"/>
    <lineage>
        <taxon>Bacteria</taxon>
        <taxon>Pseudomonadati</taxon>
        <taxon>Pseudomonadota</taxon>
        <taxon>Betaproteobacteria</taxon>
        <taxon>Burkholderiales</taxon>
        <taxon>Comamonadaceae</taxon>
        <taxon>Ramlibacter</taxon>
    </lineage>
</organism>
<dbReference type="InterPro" id="IPR036264">
    <property type="entry name" value="Bact_exopeptidase_dim_dom"/>
</dbReference>
<evidence type="ECO:0000259" key="7">
    <source>
        <dbReference type="Pfam" id="PF07687"/>
    </source>
</evidence>
<evidence type="ECO:0000313" key="9">
    <source>
        <dbReference type="Proteomes" id="UP000617041"/>
    </source>
</evidence>
<gene>
    <name evidence="8" type="ORF">I8E28_05305</name>
</gene>
<keyword evidence="9" id="KW-1185">Reference proteome</keyword>
<feature type="active site" description="Proton acceptor" evidence="5">
    <location>
        <position position="185"/>
    </location>
</feature>
<protein>
    <submittedName>
        <fullName evidence="8">M20/M25/M40 family metallo-hydrolase</fullName>
    </submittedName>
</protein>
<keyword evidence="3" id="KW-0378">Hydrolase</keyword>
<dbReference type="PIRSF" id="PIRSF037238">
    <property type="entry name" value="Carboxypeptidase_G2"/>
    <property type="match status" value="1"/>
</dbReference>
<dbReference type="EMBL" id="JAEDAO010000001">
    <property type="protein sequence ID" value="MBK0391999.1"/>
    <property type="molecule type" value="Genomic_DNA"/>
</dbReference>
<keyword evidence="2" id="KW-0479">Metal-binding</keyword>
<comment type="caution">
    <text evidence="8">The sequence shown here is derived from an EMBL/GenBank/DDBJ whole genome shotgun (WGS) entry which is preliminary data.</text>
</comment>
<evidence type="ECO:0000256" key="2">
    <source>
        <dbReference type="ARBA" id="ARBA00022723"/>
    </source>
</evidence>
<dbReference type="Pfam" id="PF07687">
    <property type="entry name" value="M20_dimer"/>
    <property type="match status" value="1"/>
</dbReference>
<feature type="chain" id="PRO_5037342548" evidence="6">
    <location>
        <begin position="23"/>
        <end position="430"/>
    </location>
</feature>
<feature type="active site" evidence="5">
    <location>
        <position position="124"/>
    </location>
</feature>
<evidence type="ECO:0000256" key="3">
    <source>
        <dbReference type="ARBA" id="ARBA00022801"/>
    </source>
</evidence>